<protein>
    <submittedName>
        <fullName evidence="2">Uncharacterized protein</fullName>
    </submittedName>
</protein>
<feature type="compositionally biased region" description="Basic and acidic residues" evidence="1">
    <location>
        <begin position="46"/>
        <end position="56"/>
    </location>
</feature>
<feature type="region of interest" description="Disordered" evidence="1">
    <location>
        <begin position="46"/>
        <end position="82"/>
    </location>
</feature>
<evidence type="ECO:0000313" key="3">
    <source>
        <dbReference type="Proteomes" id="UP000813385"/>
    </source>
</evidence>
<name>A0A8K0X0F7_9PEZI</name>
<comment type="caution">
    <text evidence="2">The sequence shown here is derived from an EMBL/GenBank/DDBJ whole genome shotgun (WGS) entry which is preliminary data.</text>
</comment>
<proteinExistence type="predicted"/>
<sequence length="394" mass="44634">MNTTKTLGSLKRVFPSWHQPMPLTTTESKKLLDALKTSFRSTLDKEHGWEADEAGPHSKRRSANQDGVGHEHHPQRPTDRHLDSILSNPLFKQATRNTPITAPAKRDPMHVFDEAVSKGMMTRQAATGCLMAKRRDILQSDSLSVQASMADSHAGRRVVQWLRTSGEERRGAFLADNRLMKELVGFMVAEGLEEVIWSWAHSLAKADGNLATEDPQGLLLGKLLSRLVDAKSRLMDDESLDAVYADILRADQTWRSSPNLPRILQQPWRQLSWCSTVEAWNRPRPSDSLFEEYVHISEHLTTPVQLDLAHLDLHHPTKPSHERAMEFFHKKNWNLPQTSDATGKRFTNRVASMGMDTVKHLTQIGQVDQASWVTEVLRTRLPQQSSWYGSIPVL</sequence>
<reference evidence="2" key="1">
    <citation type="journal article" date="2021" name="Nat. Commun.">
        <title>Genetic determinants of endophytism in the Arabidopsis root mycobiome.</title>
        <authorList>
            <person name="Mesny F."/>
            <person name="Miyauchi S."/>
            <person name="Thiergart T."/>
            <person name="Pickel B."/>
            <person name="Atanasova L."/>
            <person name="Karlsson M."/>
            <person name="Huettel B."/>
            <person name="Barry K.W."/>
            <person name="Haridas S."/>
            <person name="Chen C."/>
            <person name="Bauer D."/>
            <person name="Andreopoulos W."/>
            <person name="Pangilinan J."/>
            <person name="LaButti K."/>
            <person name="Riley R."/>
            <person name="Lipzen A."/>
            <person name="Clum A."/>
            <person name="Drula E."/>
            <person name="Henrissat B."/>
            <person name="Kohler A."/>
            <person name="Grigoriev I.V."/>
            <person name="Martin F.M."/>
            <person name="Hacquard S."/>
        </authorList>
    </citation>
    <scope>NUCLEOTIDE SEQUENCE</scope>
    <source>
        <strain evidence="2">MPI-CAGE-AT-0016</strain>
    </source>
</reference>
<organism evidence="2 3">
    <name type="scientific">Plectosphaerella cucumerina</name>
    <dbReference type="NCBI Taxonomy" id="40658"/>
    <lineage>
        <taxon>Eukaryota</taxon>
        <taxon>Fungi</taxon>
        <taxon>Dikarya</taxon>
        <taxon>Ascomycota</taxon>
        <taxon>Pezizomycotina</taxon>
        <taxon>Sordariomycetes</taxon>
        <taxon>Hypocreomycetidae</taxon>
        <taxon>Glomerellales</taxon>
        <taxon>Plectosphaerellaceae</taxon>
        <taxon>Plectosphaerella</taxon>
    </lineage>
</organism>
<keyword evidence="3" id="KW-1185">Reference proteome</keyword>
<gene>
    <name evidence="2" type="ORF">B0T11DRAFT_290773</name>
</gene>
<feature type="compositionally biased region" description="Basic and acidic residues" evidence="1">
    <location>
        <begin position="68"/>
        <end position="82"/>
    </location>
</feature>
<dbReference type="EMBL" id="JAGPXD010000006">
    <property type="protein sequence ID" value="KAH7350209.1"/>
    <property type="molecule type" value="Genomic_DNA"/>
</dbReference>
<accession>A0A8K0X0F7</accession>
<dbReference type="AlphaFoldDB" id="A0A8K0X0F7"/>
<evidence type="ECO:0000256" key="1">
    <source>
        <dbReference type="SAM" id="MobiDB-lite"/>
    </source>
</evidence>
<evidence type="ECO:0000313" key="2">
    <source>
        <dbReference type="EMBL" id="KAH7350209.1"/>
    </source>
</evidence>
<dbReference type="Proteomes" id="UP000813385">
    <property type="component" value="Unassembled WGS sequence"/>
</dbReference>
<dbReference type="OrthoDB" id="5424391at2759"/>